<dbReference type="Gene3D" id="2.30.30.140">
    <property type="match status" value="1"/>
</dbReference>
<dbReference type="GO" id="GO:0005694">
    <property type="term" value="C:chromosome"/>
    <property type="evidence" value="ECO:0007669"/>
    <property type="project" value="UniProtKB-SubCell"/>
</dbReference>
<keyword evidence="5 13" id="KW-0863">Zinc-finger</keyword>
<feature type="region of interest" description="Disordered" evidence="15">
    <location>
        <begin position="194"/>
        <end position="287"/>
    </location>
</feature>
<feature type="region of interest" description="Disordered" evidence="15">
    <location>
        <begin position="333"/>
        <end position="366"/>
    </location>
</feature>
<keyword evidence="6" id="KW-0862">Zinc</keyword>
<feature type="coiled-coil region" evidence="14">
    <location>
        <begin position="1644"/>
        <end position="1674"/>
    </location>
</feature>
<feature type="compositionally biased region" description="Polar residues" evidence="15">
    <location>
        <begin position="1749"/>
        <end position="1758"/>
    </location>
</feature>
<protein>
    <recommendedName>
        <fullName evidence="21">Protein kinase C-binding protein 1</fullName>
    </recommendedName>
</protein>
<dbReference type="InterPro" id="IPR002893">
    <property type="entry name" value="Znf_MYND"/>
</dbReference>
<reference evidence="19" key="1">
    <citation type="submission" date="2020-05" db="UniProtKB">
        <authorList>
            <consortium name="EnsemblMetazoa"/>
        </authorList>
    </citation>
    <scope>IDENTIFICATION</scope>
    <source>
        <strain evidence="19">USDA</strain>
    </source>
</reference>
<dbReference type="GO" id="GO:0005737">
    <property type="term" value="C:cytoplasm"/>
    <property type="evidence" value="ECO:0007669"/>
    <property type="project" value="TreeGrafter"/>
</dbReference>
<keyword evidence="10" id="KW-0804">Transcription</keyword>
<evidence type="ECO:0000256" key="5">
    <source>
        <dbReference type="ARBA" id="ARBA00022771"/>
    </source>
</evidence>
<feature type="region of interest" description="Disordered" evidence="15">
    <location>
        <begin position="390"/>
        <end position="453"/>
    </location>
</feature>
<evidence type="ECO:0000256" key="4">
    <source>
        <dbReference type="ARBA" id="ARBA00022723"/>
    </source>
</evidence>
<feature type="region of interest" description="Disordered" evidence="15">
    <location>
        <begin position="1008"/>
        <end position="1034"/>
    </location>
</feature>
<feature type="region of interest" description="Disordered" evidence="15">
    <location>
        <begin position="1075"/>
        <end position="1109"/>
    </location>
</feature>
<evidence type="ECO:0000256" key="12">
    <source>
        <dbReference type="PROSITE-ProRule" id="PRU00035"/>
    </source>
</evidence>
<dbReference type="Gene3D" id="1.20.920.10">
    <property type="entry name" value="Bromodomain-like"/>
    <property type="match status" value="1"/>
</dbReference>
<dbReference type="SUPFAM" id="SSF63748">
    <property type="entry name" value="Tudor/PWWP/MBT"/>
    <property type="match status" value="1"/>
</dbReference>
<proteinExistence type="predicted"/>
<dbReference type="PANTHER" id="PTHR46453">
    <property type="entry name" value="PROTEIN KINASE C-BINDING PROTEIN 1"/>
    <property type="match status" value="1"/>
</dbReference>
<feature type="compositionally biased region" description="Polar residues" evidence="15">
    <location>
        <begin position="200"/>
        <end position="234"/>
    </location>
</feature>
<dbReference type="FunFam" id="6.10.140.2220:FF:000002">
    <property type="entry name" value="Protein kinase C-binding protein 1 isoform C"/>
    <property type="match status" value="1"/>
</dbReference>
<organism evidence="19 20">
    <name type="scientific">Stomoxys calcitrans</name>
    <name type="common">Stable fly</name>
    <name type="synonym">Conops calcitrans</name>
    <dbReference type="NCBI Taxonomy" id="35570"/>
    <lineage>
        <taxon>Eukaryota</taxon>
        <taxon>Metazoa</taxon>
        <taxon>Ecdysozoa</taxon>
        <taxon>Arthropoda</taxon>
        <taxon>Hexapoda</taxon>
        <taxon>Insecta</taxon>
        <taxon>Pterygota</taxon>
        <taxon>Neoptera</taxon>
        <taxon>Endopterygota</taxon>
        <taxon>Diptera</taxon>
        <taxon>Brachycera</taxon>
        <taxon>Muscomorpha</taxon>
        <taxon>Muscoidea</taxon>
        <taxon>Muscidae</taxon>
        <taxon>Stomoxys</taxon>
    </lineage>
</organism>
<dbReference type="InterPro" id="IPR000313">
    <property type="entry name" value="PWWP_dom"/>
</dbReference>
<evidence type="ECO:0000256" key="10">
    <source>
        <dbReference type="ARBA" id="ARBA00023163"/>
    </source>
</evidence>
<dbReference type="OrthoDB" id="298344at2759"/>
<dbReference type="SUPFAM" id="SSF57903">
    <property type="entry name" value="FYVE/PHD zinc finger"/>
    <property type="match status" value="1"/>
</dbReference>
<dbReference type="PROSITE" id="PS50812">
    <property type="entry name" value="PWWP"/>
    <property type="match status" value="1"/>
</dbReference>
<feature type="compositionally biased region" description="Basic and acidic residues" evidence="15">
    <location>
        <begin position="1094"/>
        <end position="1108"/>
    </location>
</feature>
<keyword evidence="7" id="KW-0156">Chromatin regulator</keyword>
<dbReference type="CDD" id="cd15538">
    <property type="entry name" value="PHD_PRKCBP1"/>
    <property type="match status" value="1"/>
</dbReference>
<keyword evidence="14" id="KW-0175">Coiled coil</keyword>
<dbReference type="InterPro" id="IPR013083">
    <property type="entry name" value="Znf_RING/FYVE/PHD"/>
</dbReference>
<feature type="region of interest" description="Disordered" evidence="15">
    <location>
        <begin position="1931"/>
        <end position="1952"/>
    </location>
</feature>
<evidence type="ECO:0000256" key="1">
    <source>
        <dbReference type="ARBA" id="ARBA00004123"/>
    </source>
</evidence>
<dbReference type="InterPro" id="IPR011011">
    <property type="entry name" value="Znf_FYVE_PHD"/>
</dbReference>
<evidence type="ECO:0000256" key="6">
    <source>
        <dbReference type="ARBA" id="ARBA00022833"/>
    </source>
</evidence>
<dbReference type="GO" id="GO:0005634">
    <property type="term" value="C:nucleus"/>
    <property type="evidence" value="ECO:0007669"/>
    <property type="project" value="UniProtKB-SubCell"/>
</dbReference>
<dbReference type="Proteomes" id="UP000095300">
    <property type="component" value="Unassembled WGS sequence"/>
</dbReference>
<feature type="compositionally biased region" description="Low complexity" evidence="15">
    <location>
        <begin position="1759"/>
        <end position="1782"/>
    </location>
</feature>
<dbReference type="STRING" id="35570.A0A1I8PLC9"/>
<dbReference type="InterPro" id="IPR001965">
    <property type="entry name" value="Znf_PHD"/>
</dbReference>
<feature type="region of interest" description="Disordered" evidence="15">
    <location>
        <begin position="1212"/>
        <end position="1242"/>
    </location>
</feature>
<feature type="compositionally biased region" description="Basic and acidic residues" evidence="15">
    <location>
        <begin position="261"/>
        <end position="278"/>
    </location>
</feature>
<dbReference type="InterPro" id="IPR044075">
    <property type="entry name" value="PRKCBP1_PHD"/>
</dbReference>
<dbReference type="KEGG" id="scac:106088152"/>
<evidence type="ECO:0000256" key="13">
    <source>
        <dbReference type="PROSITE-ProRule" id="PRU00134"/>
    </source>
</evidence>
<evidence type="ECO:0000313" key="20">
    <source>
        <dbReference type="Proteomes" id="UP000095300"/>
    </source>
</evidence>
<dbReference type="PROSITE" id="PS01360">
    <property type="entry name" value="ZF_MYND_1"/>
    <property type="match status" value="1"/>
</dbReference>
<evidence type="ECO:0000256" key="2">
    <source>
        <dbReference type="ARBA" id="ARBA00004286"/>
    </source>
</evidence>
<dbReference type="GO" id="GO:0140006">
    <property type="term" value="F:histone H3 reader activity"/>
    <property type="evidence" value="ECO:0007669"/>
    <property type="project" value="UniProtKB-ARBA"/>
</dbReference>
<name>A0A1I8PLC9_STOCA</name>
<evidence type="ECO:0000259" key="18">
    <source>
        <dbReference type="PROSITE" id="PS50865"/>
    </source>
</evidence>
<keyword evidence="8" id="KW-0805">Transcription regulation</keyword>
<dbReference type="PROSITE" id="PS01359">
    <property type="entry name" value="ZF_PHD_1"/>
    <property type="match status" value="1"/>
</dbReference>
<dbReference type="PROSITE" id="PS50014">
    <property type="entry name" value="BROMODOMAIN_2"/>
    <property type="match status" value="1"/>
</dbReference>
<keyword evidence="4" id="KW-0479">Metal-binding</keyword>
<dbReference type="SMART" id="SM00249">
    <property type="entry name" value="PHD"/>
    <property type="match status" value="1"/>
</dbReference>
<dbReference type="CDD" id="cd20160">
    <property type="entry name" value="PWWP_PRKCBP1"/>
    <property type="match status" value="1"/>
</dbReference>
<evidence type="ECO:0008006" key="21">
    <source>
        <dbReference type="Google" id="ProtNLM"/>
    </source>
</evidence>
<feature type="region of interest" description="Disordered" evidence="15">
    <location>
        <begin position="856"/>
        <end position="877"/>
    </location>
</feature>
<dbReference type="InterPro" id="IPR001487">
    <property type="entry name" value="Bromodomain"/>
</dbReference>
<evidence type="ECO:0000256" key="8">
    <source>
        <dbReference type="ARBA" id="ARBA00023015"/>
    </source>
</evidence>
<dbReference type="PROSITE" id="PS50865">
    <property type="entry name" value="ZF_MYND_2"/>
    <property type="match status" value="1"/>
</dbReference>
<gene>
    <name evidence="19" type="primary">106088152</name>
</gene>
<dbReference type="SUPFAM" id="SSF144232">
    <property type="entry name" value="HIT/MYND zinc finger-like"/>
    <property type="match status" value="1"/>
</dbReference>
<dbReference type="Pfam" id="PF24324">
    <property type="entry name" value="MYND_ZMYND11_ZMYD8"/>
    <property type="match status" value="1"/>
</dbReference>
<dbReference type="GO" id="GO:0003714">
    <property type="term" value="F:transcription corepressor activity"/>
    <property type="evidence" value="ECO:0007669"/>
    <property type="project" value="TreeGrafter"/>
</dbReference>
<dbReference type="GO" id="GO:0008270">
    <property type="term" value="F:zinc ion binding"/>
    <property type="evidence" value="ECO:0007669"/>
    <property type="project" value="UniProtKB-KW"/>
</dbReference>
<dbReference type="PANTHER" id="PTHR46453:SF5">
    <property type="entry name" value="PROTEIN KINASE C-BINDING PROTEIN 1 ISOFORM X1"/>
    <property type="match status" value="1"/>
</dbReference>
<keyword evidence="3" id="KW-0158">Chromosome</keyword>
<feature type="region of interest" description="Disordered" evidence="15">
    <location>
        <begin position="1749"/>
        <end position="1838"/>
    </location>
</feature>
<evidence type="ECO:0000256" key="15">
    <source>
        <dbReference type="SAM" id="MobiDB-lite"/>
    </source>
</evidence>
<feature type="compositionally biased region" description="Polar residues" evidence="15">
    <location>
        <begin position="1789"/>
        <end position="1802"/>
    </location>
</feature>
<dbReference type="Gene3D" id="6.10.140.2220">
    <property type="match status" value="1"/>
</dbReference>
<feature type="domain" description="MYND-type" evidence="18">
    <location>
        <begin position="1714"/>
        <end position="1748"/>
    </location>
</feature>
<evidence type="ECO:0000256" key="3">
    <source>
        <dbReference type="ARBA" id="ARBA00022454"/>
    </source>
</evidence>
<keyword evidence="20" id="KW-1185">Reference proteome</keyword>
<dbReference type="InterPro" id="IPR036427">
    <property type="entry name" value="Bromodomain-like_sf"/>
</dbReference>
<evidence type="ECO:0000256" key="11">
    <source>
        <dbReference type="ARBA" id="ARBA00023242"/>
    </source>
</evidence>
<evidence type="ECO:0000256" key="9">
    <source>
        <dbReference type="ARBA" id="ARBA00023117"/>
    </source>
</evidence>
<feature type="compositionally biased region" description="Polar residues" evidence="15">
    <location>
        <begin position="1075"/>
        <end position="1090"/>
    </location>
</feature>
<feature type="compositionally biased region" description="Basic residues" evidence="15">
    <location>
        <begin position="411"/>
        <end position="424"/>
    </location>
</feature>
<comment type="subcellular location">
    <subcellularLocation>
        <location evidence="2">Chromosome</location>
    </subcellularLocation>
    <subcellularLocation>
        <location evidence="1">Nucleus</location>
    </subcellularLocation>
</comment>
<evidence type="ECO:0000313" key="19">
    <source>
        <dbReference type="EnsemblMetazoa" id="SCAU009160-PD"/>
    </source>
</evidence>
<sequence length="1952" mass="214377">MDSHALGRNDFESMTFNRLDEAGVDVDSQHKGQEYPEVSQHQALQHNGDNNEKPLEVAYPSTMAEDCNNGNETAMQSELSLKMDHKIAEVRYQLQPNFNIERDKRIPLIVQEDSGLIKKIKISTAQKLVQSFAQSVESSTPKSVKALLSEDKSPLQQRSSTPLSREFMALQKTQNESKIIKKFVTDAMIEKTRKAKVKDQNNSFGQQTSTTSPEDHSYTTFPRQRNNNHNNASIYTEDADGEMEGVGQTKRLRKKRFVPLKNEESQQRPRTKSMHDSDYSDNSNSSFSQHVYKKWPSEELLANAASKRTNMRSENSQFVQKHKEFLQHVINSTKDTPLRRSQSHSADSMGNLSHSGNLNHSKYKSRSCKRLAAEFDTDDEKDMLEYSVRTRSLSHTSGNNSGVESNTDHTKRSRSKERFRKRKKSDASEDDDKSAKLSQTLGMECSTTTEERDDLSLLNSSNNSVMIANNSMDVTTTSVENSDHMANNLRNMWLPPPKPGSDSFCWKCHEANVNIACSKCIRSFHGACAKVKDDGIWICPDCTTVDNILNSTKKSRRNELAGDLLSQLLTYALARMRHSKGTYPPEMPYAKVSRCRDLIVNPVSFATLEEKINSKEYRCTEEFVNDAKWMVHNAHILPNKNKLTLATKNILKICRQEINEIDTCPECYLNANSRTDWFLEVCSHPHLLLWAKLKGFPYWPAKAMSFSQNSSVNVRFFGQHDRAFVSAKDCFLYSQQDPNTQTGKRAARELADCMKEVELHIEKIKNKVGGFRYAPFKTPYDPGDEMRQLEEMMPGVRDFIEKQQAVITKPSLQFKIYKTADNNLSIVQKASSTPDLSASHQQPLQTLLQDADSDLHNASSAKKKKLSSACEEEKKVEENATVTLSSAKYEVIKKVTSDDSNSSKLSTVILKRKSANGGEVKRNPEDEQVEIPLPKIQKTDETHGGEDFERNATIKCTPERVLLEKSKSKHGKPEARFPVLTIKPPKDMKTTSNESPKPLKIVITGVMEKEGGPSTSTTKPLSQKQNESSSQAQQAVENLVKNKQGVTIKKILRDATVVTTCNNGPNTSTTAIQIGKNTTNNSEVSANKVQPSKPIEKAQEAAPKKTADEDQQITSALKGLVPFVEIKKEVLSDNEEEFSKEPPKTTIEDSNTCTAEAIVEQPEATAALVGNSRPSSVALTLSSNNSPPKITDSNPLPTTLITQVKDEIFSDEGEPATAAEEQIGDTLKQMPSPRPPSGSGFKNTAAEIRVVGGTTIQKISNKNTPPPQGNNVHTSKRTMLKGIPYGPLPASAYAKLCAEPSQNESNVGIATRAKRSFQQNVLNTDKLRGNTDNPSVNGGPALVAVSVAGTTSAAVSQANSILSNHHLESNARPMSRNTMVAIPVDVAATSRSTDSLGGTMMSSVPVPPLTAVSKTVPSANNAYQSVARNAAVTLTVSGTSGSLSSPTVLGTKAPVVISPLASTATASTSATMSIARNSPVNIVSTTIPPASTATTSLVTTSSTSMPPIPPLSLSTPPPLAGLSGISLSNSVLNGAGIAAETIPTPSGSINPNTLPLSAEAQTQTQTQLAESISRVLPKLAPRPKSLLQTELRPAFPAQAGPVCNRLYQNAFKITDFFMTAIEETMADLAQGDEVSLQAKLALVTMELERAKSAQEDLRKSMEAEKQRMVNETRKQCQGEWKQREAEWKQKEIDWKLREVEWKRLVEDTKRKQWCAQCGNEANFYCCWNTSYCDYPCQQLHWARHATNCAQTRPSSTPDTSNTNRSATTTTTTPIQKTTSQSQERLHIVKSNQSSLPANIHTKSSPSPSSSVAMLKKEKTAKNASTVQPSSASSSTSRSAEVLKLPATTYIRQIHTASLGSGQLRCNTTYSIPVVQRFPIPTTTCNTSTPSQTFTILHQGNNWVMSSGPQNMVTNSTVAAPIASVPQIYQHRSGGGSMAAPSRSSPKASIRYI</sequence>
<feature type="compositionally biased region" description="Polar residues" evidence="15">
    <location>
        <begin position="439"/>
        <end position="448"/>
    </location>
</feature>
<dbReference type="Gene3D" id="3.30.40.10">
    <property type="entry name" value="Zinc/RING finger domain, C3HC4 (zinc finger)"/>
    <property type="match status" value="1"/>
</dbReference>
<feature type="compositionally biased region" description="Polar residues" evidence="15">
    <location>
        <begin position="390"/>
        <end position="405"/>
    </location>
</feature>
<keyword evidence="9 12" id="KW-0103">Bromodomain</keyword>
<dbReference type="SMART" id="SM00293">
    <property type="entry name" value="PWWP"/>
    <property type="match status" value="1"/>
</dbReference>
<accession>A0A1I8PLC9</accession>
<evidence type="ECO:0000256" key="14">
    <source>
        <dbReference type="SAM" id="Coils"/>
    </source>
</evidence>
<evidence type="ECO:0000259" key="16">
    <source>
        <dbReference type="PROSITE" id="PS50014"/>
    </source>
</evidence>
<dbReference type="Pfam" id="PF00439">
    <property type="entry name" value="Bromodomain"/>
    <property type="match status" value="1"/>
</dbReference>
<evidence type="ECO:0000259" key="17">
    <source>
        <dbReference type="PROSITE" id="PS50812"/>
    </source>
</evidence>
<evidence type="ECO:0000256" key="7">
    <source>
        <dbReference type="ARBA" id="ARBA00022853"/>
    </source>
</evidence>
<dbReference type="EnsemblMetazoa" id="SCAU009160-RD">
    <property type="protein sequence ID" value="SCAU009160-PD"/>
    <property type="gene ID" value="SCAU009160"/>
</dbReference>
<feature type="compositionally biased region" description="Polar residues" evidence="15">
    <location>
        <begin position="1013"/>
        <end position="1034"/>
    </location>
</feature>
<dbReference type="InterPro" id="IPR019786">
    <property type="entry name" value="Zinc_finger_PHD-type_CS"/>
</dbReference>
<dbReference type="SUPFAM" id="SSF47370">
    <property type="entry name" value="Bromodomain"/>
    <property type="match status" value="1"/>
</dbReference>
<dbReference type="Pfam" id="PF00855">
    <property type="entry name" value="PWWP"/>
    <property type="match status" value="1"/>
</dbReference>
<feature type="compositionally biased region" description="Low complexity" evidence="15">
    <location>
        <begin position="1823"/>
        <end position="1838"/>
    </location>
</feature>
<feature type="compositionally biased region" description="Polar residues" evidence="15">
    <location>
        <begin position="333"/>
        <end position="360"/>
    </location>
</feature>
<feature type="domain" description="Bromo" evidence="16">
    <location>
        <begin position="597"/>
        <end position="645"/>
    </location>
</feature>
<dbReference type="InterPro" id="IPR057053">
    <property type="entry name" value="MYND_ZMYND11_ZMYD8"/>
</dbReference>
<keyword evidence="11" id="KW-0539">Nucleus</keyword>
<dbReference type="VEuPathDB" id="VectorBase:SCAU009160"/>
<feature type="domain" description="PWWP" evidence="17">
    <location>
        <begin position="685"/>
        <end position="736"/>
    </location>
</feature>